<accession>A0ABS8VRX8</accession>
<keyword evidence="10" id="KW-1185">Reference proteome</keyword>
<dbReference type="InterPro" id="IPR034690">
    <property type="entry name" value="Endolysin_T4_type"/>
</dbReference>
<dbReference type="InterPro" id="IPR051018">
    <property type="entry name" value="Bacteriophage_GH24"/>
</dbReference>
<evidence type="ECO:0000313" key="9">
    <source>
        <dbReference type="EMBL" id="MCE0743325.1"/>
    </source>
</evidence>
<evidence type="ECO:0000256" key="1">
    <source>
        <dbReference type="ARBA" id="ARBA00000632"/>
    </source>
</evidence>
<evidence type="ECO:0000256" key="2">
    <source>
        <dbReference type="ARBA" id="ARBA00022529"/>
    </source>
</evidence>
<evidence type="ECO:0000256" key="6">
    <source>
        <dbReference type="ARBA" id="ARBA00023295"/>
    </source>
</evidence>
<dbReference type="InterPro" id="IPR023347">
    <property type="entry name" value="Lysozyme_dom_sf"/>
</dbReference>
<dbReference type="Pfam" id="PF00959">
    <property type="entry name" value="Phage_lysozyme"/>
    <property type="match status" value="1"/>
</dbReference>
<dbReference type="Gene3D" id="1.10.530.40">
    <property type="match status" value="1"/>
</dbReference>
<evidence type="ECO:0000256" key="5">
    <source>
        <dbReference type="ARBA" id="ARBA00023200"/>
    </source>
</evidence>
<keyword evidence="4 7" id="KW-0378">Hydrolase</keyword>
<sequence length="183" mass="19876">MNDPLYLAADLARRFEGLRLQPYVCPAGYWTIGYGNRALADGTAVGPHTKAITETDANEMLMATMASLQEKLRNMIIVPLSAGKEAALLDFQFNLGTEALRGSTLRKLLNAALYVQAGAQLKLWNHIHKDGHLVASPGLTARRKAEWLLWSGAKVADALSEAPPPNPTDRLNAAELGRLKESS</sequence>
<dbReference type="EC" id="3.2.1.17" evidence="7"/>
<reference evidence="9 10" key="1">
    <citation type="submission" date="2021-12" db="EMBL/GenBank/DDBJ databases">
        <title>Genome sequence of Acetobacter sicerae DmPark20a_162.</title>
        <authorList>
            <person name="Chaston J.M."/>
        </authorList>
    </citation>
    <scope>NUCLEOTIDE SEQUENCE [LARGE SCALE GENOMIC DNA]</scope>
    <source>
        <strain evidence="9 10">DmPark20a_162</strain>
    </source>
</reference>
<dbReference type="InterPro" id="IPR033907">
    <property type="entry name" value="Endolysin_autolysin"/>
</dbReference>
<evidence type="ECO:0000256" key="4">
    <source>
        <dbReference type="ARBA" id="ARBA00022801"/>
    </source>
</evidence>
<keyword evidence="2 7" id="KW-0929">Antimicrobial</keyword>
<comment type="catalytic activity">
    <reaction evidence="1 7">
        <text>Hydrolysis of (1-&gt;4)-beta-linkages between N-acetylmuramic acid and N-acetyl-D-glucosamine residues in a peptidoglycan and between N-acetyl-D-glucosamine residues in chitodextrins.</text>
        <dbReference type="EC" id="3.2.1.17"/>
    </reaction>
</comment>
<keyword evidence="3 7" id="KW-0081">Bacteriolytic enzyme</keyword>
<dbReference type="CDD" id="cd00737">
    <property type="entry name" value="lyz_endolysin_autolysin"/>
    <property type="match status" value="1"/>
</dbReference>
<gene>
    <name evidence="9" type="ORF">LWC05_05395</name>
</gene>
<dbReference type="InterPro" id="IPR002196">
    <property type="entry name" value="Glyco_hydro_24"/>
</dbReference>
<dbReference type="PANTHER" id="PTHR38107:SF3">
    <property type="entry name" value="LYSOZYME RRRD-RELATED"/>
    <property type="match status" value="1"/>
</dbReference>
<dbReference type="InterPro" id="IPR023346">
    <property type="entry name" value="Lysozyme-like_dom_sf"/>
</dbReference>
<dbReference type="RefSeq" id="WP_232876883.1">
    <property type="nucleotide sequence ID" value="NZ_JAJSOJ010000016.1"/>
</dbReference>
<evidence type="ECO:0000256" key="8">
    <source>
        <dbReference type="SAM" id="MobiDB-lite"/>
    </source>
</evidence>
<comment type="caution">
    <text evidence="9">The sequence shown here is derived from an EMBL/GenBank/DDBJ whole genome shotgun (WGS) entry which is preliminary data.</text>
</comment>
<dbReference type="HAMAP" id="MF_04110">
    <property type="entry name" value="ENDOLYSIN_T4"/>
    <property type="match status" value="1"/>
</dbReference>
<evidence type="ECO:0000256" key="3">
    <source>
        <dbReference type="ARBA" id="ARBA00022638"/>
    </source>
</evidence>
<feature type="region of interest" description="Disordered" evidence="8">
    <location>
        <begin position="159"/>
        <end position="183"/>
    </location>
</feature>
<dbReference type="Proteomes" id="UP001521074">
    <property type="component" value="Unassembled WGS sequence"/>
</dbReference>
<name>A0ABS8VRX8_9PROT</name>
<dbReference type="PANTHER" id="PTHR38107">
    <property type="match status" value="1"/>
</dbReference>
<protein>
    <recommendedName>
        <fullName evidence="7">Lysozyme</fullName>
        <ecNumber evidence="7">3.2.1.17</ecNumber>
    </recommendedName>
</protein>
<dbReference type="SUPFAM" id="SSF53955">
    <property type="entry name" value="Lysozyme-like"/>
    <property type="match status" value="1"/>
</dbReference>
<keyword evidence="6 7" id="KW-0326">Glycosidase</keyword>
<proteinExistence type="inferred from homology"/>
<evidence type="ECO:0000256" key="7">
    <source>
        <dbReference type="RuleBase" id="RU003788"/>
    </source>
</evidence>
<evidence type="ECO:0000313" key="10">
    <source>
        <dbReference type="Proteomes" id="UP001521074"/>
    </source>
</evidence>
<keyword evidence="5" id="KW-1035">Host cytoplasm</keyword>
<organism evidence="9 10">
    <name type="scientific">Acetobacter sicerae</name>
    <dbReference type="NCBI Taxonomy" id="85325"/>
    <lineage>
        <taxon>Bacteria</taxon>
        <taxon>Pseudomonadati</taxon>
        <taxon>Pseudomonadota</taxon>
        <taxon>Alphaproteobacteria</taxon>
        <taxon>Acetobacterales</taxon>
        <taxon>Acetobacteraceae</taxon>
        <taxon>Acetobacter</taxon>
    </lineage>
</organism>
<comment type="similarity">
    <text evidence="7">Belongs to the glycosyl hydrolase 24 family.</text>
</comment>
<dbReference type="EMBL" id="JAJSOJ010000016">
    <property type="protein sequence ID" value="MCE0743325.1"/>
    <property type="molecule type" value="Genomic_DNA"/>
</dbReference>